<sequence>MTNSTFAWIFIIASSTDTYLNDCQTDCFQQSDAPARFSVQFGDTLFQEEDIGEELFVSYDLPKRYGSLQPTAGISVTSDNDVWVGAGAKWSTERTVGGPIFIEASLMPGVYMQGDGPDLGFPVQWRGALGAGVKFGDVGSLSVFLDHRSNADLSEVNPGLETVGIRFSYQLE</sequence>
<dbReference type="RefSeq" id="WP_342070989.1">
    <property type="nucleotide sequence ID" value="NZ_CP151762.1"/>
</dbReference>
<dbReference type="Gene3D" id="2.40.160.20">
    <property type="match status" value="1"/>
</dbReference>
<dbReference type="AlphaFoldDB" id="A0AAN0M3W2"/>
<dbReference type="GO" id="GO:0016787">
    <property type="term" value="F:hydrolase activity"/>
    <property type="evidence" value="ECO:0007669"/>
    <property type="project" value="UniProtKB-KW"/>
</dbReference>
<keyword evidence="1" id="KW-0378">Hydrolase</keyword>
<keyword evidence="2" id="KW-1185">Reference proteome</keyword>
<dbReference type="InterPro" id="IPR018550">
    <property type="entry name" value="Lipid-A_deacylase-rel"/>
</dbReference>
<name>A0AAN0M3W2_9RHOB</name>
<dbReference type="Proteomes" id="UP001451782">
    <property type="component" value="Chromosome"/>
</dbReference>
<gene>
    <name evidence="1" type="ORF">AABB28_04925</name>
</gene>
<reference evidence="1 2" key="1">
    <citation type="submission" date="2024-04" db="EMBL/GenBank/DDBJ databases">
        <title>Phylogenomic analyses of a clade within the roseobacter group suggest taxonomic reassignments of species of the genera Aestuariivita, Citreicella, Loktanella, Nautella, Pelagibaca, Ruegeria, Thalassobius, Thiobacimonas and Tropicibacter, and the proposal o.</title>
        <authorList>
            <person name="Jeon C.O."/>
        </authorList>
    </citation>
    <scope>NUCLEOTIDE SEQUENCE [LARGE SCALE GENOMIC DNA]</scope>
    <source>
        <strain evidence="1 2">G8-12</strain>
    </source>
</reference>
<accession>A0AAN0M3W2</accession>
<dbReference type="Pfam" id="PF09411">
    <property type="entry name" value="PagL"/>
    <property type="match status" value="1"/>
</dbReference>
<evidence type="ECO:0000313" key="2">
    <source>
        <dbReference type="Proteomes" id="UP001451782"/>
    </source>
</evidence>
<protein>
    <submittedName>
        <fullName evidence="1">Acyloxyacyl hydrolase</fullName>
    </submittedName>
</protein>
<organism evidence="1 2">
    <name type="scientific">Yoonia algicola</name>
    <dbReference type="NCBI Taxonomy" id="3137368"/>
    <lineage>
        <taxon>Bacteria</taxon>
        <taxon>Pseudomonadati</taxon>
        <taxon>Pseudomonadota</taxon>
        <taxon>Alphaproteobacteria</taxon>
        <taxon>Rhodobacterales</taxon>
        <taxon>Paracoccaceae</taxon>
        <taxon>Yoonia</taxon>
    </lineage>
</organism>
<proteinExistence type="predicted"/>
<dbReference type="EMBL" id="CP151762">
    <property type="protein sequence ID" value="WZU64626.1"/>
    <property type="molecule type" value="Genomic_DNA"/>
</dbReference>
<dbReference type="KEGG" id="yag:AABB28_04925"/>
<evidence type="ECO:0000313" key="1">
    <source>
        <dbReference type="EMBL" id="WZU64626.1"/>
    </source>
</evidence>